<dbReference type="FunFam" id="2.10.25.10:FF:000739">
    <property type="entry name" value="Blast:Protein eyes shut"/>
    <property type="match status" value="1"/>
</dbReference>
<dbReference type="PANTHER" id="PTHR24033">
    <property type="entry name" value="EGF-LIKE DOMAIN-CONTAINING PROTEIN"/>
    <property type="match status" value="1"/>
</dbReference>
<keyword evidence="3 4" id="KW-1015">Disulfide bond</keyword>
<feature type="domain" description="Laminin G" evidence="5">
    <location>
        <begin position="168"/>
        <end position="364"/>
    </location>
</feature>
<feature type="domain" description="Laminin G" evidence="5">
    <location>
        <begin position="792"/>
        <end position="992"/>
    </location>
</feature>
<dbReference type="EMBL" id="AJWK01008956">
    <property type="status" value="NOT_ANNOTATED_CDS"/>
    <property type="molecule type" value="Genomic_DNA"/>
</dbReference>
<dbReference type="SUPFAM" id="SSF49899">
    <property type="entry name" value="Concanavalin A-like lectins/glucanases"/>
    <property type="match status" value="3"/>
</dbReference>
<dbReference type="EMBL" id="AJWK01008954">
    <property type="status" value="NOT_ANNOTATED_CDS"/>
    <property type="molecule type" value="Genomic_DNA"/>
</dbReference>
<dbReference type="AlphaFoldDB" id="A0A1B0CEK3"/>
<feature type="disulfide bond" evidence="4">
    <location>
        <begin position="776"/>
        <end position="785"/>
    </location>
</feature>
<proteinExistence type="predicted"/>
<dbReference type="InterPro" id="IPR001791">
    <property type="entry name" value="Laminin_G"/>
</dbReference>
<dbReference type="EnsemblMetazoa" id="LLOJ002773-RA">
    <property type="protein sequence ID" value="LLOJ002773-PA"/>
    <property type="gene ID" value="LLOJ002773"/>
</dbReference>
<dbReference type="Pfam" id="PF12661">
    <property type="entry name" value="hEGF"/>
    <property type="match status" value="2"/>
</dbReference>
<feature type="disulfide bond" evidence="4">
    <location>
        <begin position="151"/>
        <end position="160"/>
    </location>
</feature>
<name>A0A1B0CEK3_LUTLO</name>
<dbReference type="VEuPathDB" id="VectorBase:LLOJ002773"/>
<dbReference type="Pfam" id="PF02210">
    <property type="entry name" value="Laminin_G_2"/>
    <property type="match status" value="3"/>
</dbReference>
<dbReference type="SMART" id="SM00181">
    <property type="entry name" value="EGF"/>
    <property type="match status" value="7"/>
</dbReference>
<dbReference type="SMART" id="SM00282">
    <property type="entry name" value="LamG"/>
    <property type="match status" value="3"/>
</dbReference>
<evidence type="ECO:0008006" key="9">
    <source>
        <dbReference type="Google" id="ProtNLM"/>
    </source>
</evidence>
<keyword evidence="8" id="KW-1185">Reference proteome</keyword>
<feature type="domain" description="EGF-like" evidence="6">
    <location>
        <begin position="398"/>
        <end position="436"/>
    </location>
</feature>
<evidence type="ECO:0000313" key="7">
    <source>
        <dbReference type="EnsemblMetazoa" id="LLOJ002773-PA"/>
    </source>
</evidence>
<dbReference type="GO" id="GO:0030154">
    <property type="term" value="P:cell differentiation"/>
    <property type="evidence" value="ECO:0007669"/>
    <property type="project" value="UniProtKB-ARBA"/>
</dbReference>
<accession>A0A1B0CEK3</accession>
<reference evidence="7" key="1">
    <citation type="submission" date="2020-05" db="UniProtKB">
        <authorList>
            <consortium name="EnsemblMetazoa"/>
        </authorList>
    </citation>
    <scope>IDENTIFICATION</scope>
    <source>
        <strain evidence="7">Jacobina</strain>
    </source>
</reference>
<feature type="disulfide bond" evidence="4">
    <location>
        <begin position="426"/>
        <end position="435"/>
    </location>
</feature>
<sequence length="995" mass="108609">MKIVILQEAYEVRLLLQQFRHIGILLQPSKKPRIASGSGLVRLKRITRAIDAEDGFGITECGSLACLANPCRNGAVCIELEMKIPEEETLLMEEDGLEEDDEVATGVEKWLCKCRTGYIGPTCEISVCADNPCQYGGTCVPFPGSGYLCLCPFGKHGHYCEHNLEVAQPTFSGSVEGLSSYVAYPVPIPLEYSLEMTFKILPATITQISLLAFVGQSGYHDEKSDHLAVSFIQGYIMLTWNLGAGPRRIFTQKPLEIQGDGPQQPHTISVGRSGRQAWLSVDGKVNVTGRAPGSLTRMDVTPIIFLGGHEVGNFSTLPHDLPLHSGFEGCIYDVHLRAGHVTVPLQDTKGVRGRGVGQCNTRECHRHACQHDGACLQHGATFTCICQEGWFGPLCTQNANPCDSENNQCTQGSTCVPLVTGYECDCPTGRMGKNCEEGWFGPLCTQNANPCDSENNQCTQGSTCVPLVTGYECDCPTGRMGKNCEVGIKSLSDVSLTGRRSYVAIGWPAVPEEDTQEENEILLDALKVEKPRVNASVASFPRQRAAFTPFKFTRPLNPIRMRFINEVERPQAPQKPLMMLTATQNVAHIAVQQYSIEFQLRPLSERGLLVFFGARGSDLDSTLGFVSLSLQGGVVEFRVSSQKHHVSIVRSSRMLAIGEWHKVRFAQSGKRLSLWIEGSATSASTETSGIFIARNTKIFLGGLPDLSQLPYNAISGFPVPFHSCDLGGHCWLDEKLQPHCKCPENAKGDRCQIPESCHVISCKNRGKCQRNGECSCPNGWGGFFCEIATSKFSTPSFNGNSYLVVPPQRIPVKGKRAGPVLFLRSPDGMEISLNFSTTHRSGLLLWSDAGERFLGVGLDRGRLRVASSALDSGNGTVDIVTGDAITDGAWHNLLLTADEEEFQLSLDGRRIFSDEQLRRSGFNVSAGHGITLQDTFFIGGFPSPDTVQRRTGNKFRRPFSGCLQDISLGPGDAAPETHIALRDLDGENIGACEFV</sequence>
<organism evidence="7 8">
    <name type="scientific">Lutzomyia longipalpis</name>
    <name type="common">Sand fly</name>
    <dbReference type="NCBI Taxonomy" id="7200"/>
    <lineage>
        <taxon>Eukaryota</taxon>
        <taxon>Metazoa</taxon>
        <taxon>Ecdysozoa</taxon>
        <taxon>Arthropoda</taxon>
        <taxon>Hexapoda</taxon>
        <taxon>Insecta</taxon>
        <taxon>Pterygota</taxon>
        <taxon>Neoptera</taxon>
        <taxon>Endopterygota</taxon>
        <taxon>Diptera</taxon>
        <taxon>Nematocera</taxon>
        <taxon>Psychodoidea</taxon>
        <taxon>Psychodidae</taxon>
        <taxon>Lutzomyia</taxon>
        <taxon>Lutzomyia</taxon>
    </lineage>
</organism>
<dbReference type="GO" id="GO:0005509">
    <property type="term" value="F:calcium ion binding"/>
    <property type="evidence" value="ECO:0007669"/>
    <property type="project" value="InterPro"/>
</dbReference>
<dbReference type="FunFam" id="2.10.25.10:FF:000652">
    <property type="entry name" value="Blast:Protein eyes shut"/>
    <property type="match status" value="1"/>
</dbReference>
<dbReference type="InterPro" id="IPR000742">
    <property type="entry name" value="EGF"/>
</dbReference>
<dbReference type="Gene3D" id="2.10.25.10">
    <property type="entry name" value="Laminin"/>
    <property type="match status" value="6"/>
</dbReference>
<dbReference type="PANTHER" id="PTHR24033:SF232">
    <property type="entry name" value="LAMININ SUBUNIT GAMMA-2-RELATED"/>
    <property type="match status" value="1"/>
</dbReference>
<feature type="domain" description="EGF-like" evidence="6">
    <location>
        <begin position="715"/>
        <end position="752"/>
    </location>
</feature>
<evidence type="ECO:0000313" key="8">
    <source>
        <dbReference type="Proteomes" id="UP000092461"/>
    </source>
</evidence>
<keyword evidence="2" id="KW-0677">Repeat</keyword>
<feature type="domain" description="EGF-like" evidence="6">
    <location>
        <begin position="124"/>
        <end position="161"/>
    </location>
</feature>
<dbReference type="PROSITE" id="PS50025">
    <property type="entry name" value="LAM_G_DOMAIN"/>
    <property type="match status" value="3"/>
</dbReference>
<feature type="domain" description="EGF-like" evidence="6">
    <location>
        <begin position="360"/>
        <end position="396"/>
    </location>
</feature>
<dbReference type="EMBL" id="AJWK01008955">
    <property type="status" value="NOT_ANNOTATED_CDS"/>
    <property type="molecule type" value="Genomic_DNA"/>
</dbReference>
<dbReference type="EMBL" id="AJWK01008951">
    <property type="status" value="NOT_ANNOTATED_CDS"/>
    <property type="molecule type" value="Genomic_DNA"/>
</dbReference>
<evidence type="ECO:0000259" key="6">
    <source>
        <dbReference type="PROSITE" id="PS50026"/>
    </source>
</evidence>
<feature type="disulfide bond" evidence="4">
    <location>
        <begin position="742"/>
        <end position="751"/>
    </location>
</feature>
<dbReference type="Proteomes" id="UP000092461">
    <property type="component" value="Unassembled WGS sequence"/>
</dbReference>
<dbReference type="InterPro" id="IPR013032">
    <property type="entry name" value="EGF-like_CS"/>
</dbReference>
<dbReference type="SMART" id="SM00179">
    <property type="entry name" value="EGF_CA"/>
    <property type="match status" value="4"/>
</dbReference>
<dbReference type="PROSITE" id="PS00022">
    <property type="entry name" value="EGF_1"/>
    <property type="match status" value="6"/>
</dbReference>
<evidence type="ECO:0000256" key="2">
    <source>
        <dbReference type="ARBA" id="ARBA00022737"/>
    </source>
</evidence>
<dbReference type="InterPro" id="IPR001881">
    <property type="entry name" value="EGF-like_Ca-bd_dom"/>
</dbReference>
<dbReference type="SUPFAM" id="SSF57184">
    <property type="entry name" value="Growth factor receptor domain"/>
    <property type="match status" value="1"/>
</dbReference>
<evidence type="ECO:0000256" key="3">
    <source>
        <dbReference type="ARBA" id="ARBA00023157"/>
    </source>
</evidence>
<dbReference type="InterPro" id="IPR051830">
    <property type="entry name" value="NOTCH_homolog"/>
</dbReference>
<dbReference type="EMBL" id="AJWK01008953">
    <property type="status" value="NOT_ANNOTATED_CDS"/>
    <property type="molecule type" value="Genomic_DNA"/>
</dbReference>
<dbReference type="Pfam" id="PF00008">
    <property type="entry name" value="EGF"/>
    <property type="match status" value="2"/>
</dbReference>
<feature type="domain" description="EGF-like" evidence="6">
    <location>
        <begin position="447"/>
        <end position="485"/>
    </location>
</feature>
<comment type="caution">
    <text evidence="4">Lacks conserved residue(s) required for the propagation of feature annotation.</text>
</comment>
<dbReference type="FunFam" id="2.10.25.10:FF:000340">
    <property type="entry name" value="Terribly reduced optic lobes, isoform AT"/>
    <property type="match status" value="1"/>
</dbReference>
<dbReference type="Gene3D" id="2.60.120.200">
    <property type="match status" value="3"/>
</dbReference>
<dbReference type="InterPro" id="IPR009030">
    <property type="entry name" value="Growth_fac_rcpt_cys_sf"/>
</dbReference>
<dbReference type="PROSITE" id="PS01186">
    <property type="entry name" value="EGF_2"/>
    <property type="match status" value="2"/>
</dbReference>
<dbReference type="GO" id="GO:0009653">
    <property type="term" value="P:anatomical structure morphogenesis"/>
    <property type="evidence" value="ECO:0007669"/>
    <property type="project" value="UniProtKB-ARBA"/>
</dbReference>
<evidence type="ECO:0000259" key="5">
    <source>
        <dbReference type="PROSITE" id="PS50025"/>
    </source>
</evidence>
<dbReference type="GO" id="GO:0048513">
    <property type="term" value="P:animal organ development"/>
    <property type="evidence" value="ECO:0007669"/>
    <property type="project" value="UniProtKB-ARBA"/>
</dbReference>
<dbReference type="CDD" id="cd00110">
    <property type="entry name" value="LamG"/>
    <property type="match status" value="3"/>
</dbReference>
<dbReference type="EMBL" id="AJWK01008952">
    <property type="status" value="NOT_ANNOTATED_CDS"/>
    <property type="molecule type" value="Genomic_DNA"/>
</dbReference>
<protein>
    <recommendedName>
        <fullName evidence="9">Basement membrane-specific heparan sulfate proteoglycan core protein</fullName>
    </recommendedName>
</protein>
<feature type="disulfide bond" evidence="4">
    <location>
        <begin position="475"/>
        <end position="484"/>
    </location>
</feature>
<keyword evidence="1 4" id="KW-0245">EGF-like domain</keyword>
<dbReference type="InterPro" id="IPR013320">
    <property type="entry name" value="ConA-like_dom_sf"/>
</dbReference>
<evidence type="ECO:0000256" key="1">
    <source>
        <dbReference type="ARBA" id="ARBA00022536"/>
    </source>
</evidence>
<feature type="domain" description="Laminin G" evidence="5">
    <location>
        <begin position="567"/>
        <end position="751"/>
    </location>
</feature>
<dbReference type="CDD" id="cd00054">
    <property type="entry name" value="EGF_CA"/>
    <property type="match status" value="4"/>
</dbReference>
<dbReference type="PROSITE" id="PS50026">
    <property type="entry name" value="EGF_3"/>
    <property type="match status" value="6"/>
</dbReference>
<feature type="disulfide bond" evidence="4">
    <location>
        <begin position="386"/>
        <end position="395"/>
    </location>
</feature>
<dbReference type="VEuPathDB" id="VectorBase:LLONM1_000754"/>
<feature type="domain" description="EGF-like" evidence="6">
    <location>
        <begin position="753"/>
        <end position="786"/>
    </location>
</feature>
<evidence type="ECO:0000256" key="4">
    <source>
        <dbReference type="PROSITE-ProRule" id="PRU00076"/>
    </source>
</evidence>